<keyword evidence="4" id="KW-1185">Reference proteome</keyword>
<sequence>MKLFKCQVCNYIHTGNEAPERCPKCGAPREKFVELNEEETTKVVRSEFTNGLHMELYNILQEVEDISDAGIEDDLDPGCVAIFHKAKEQALLLRKMIVAELEIHMKKGKWGVE</sequence>
<dbReference type="InterPro" id="IPR048574">
    <property type="entry name" value="RUBY_RBDX"/>
</dbReference>
<dbReference type="InterPro" id="IPR024934">
    <property type="entry name" value="Rubredoxin-like_dom"/>
</dbReference>
<dbReference type="AlphaFoldDB" id="A0A140L5T6"/>
<organism evidence="3 4">
    <name type="scientific">Thermotalea metallivorans</name>
    <dbReference type="NCBI Taxonomy" id="520762"/>
    <lineage>
        <taxon>Bacteria</taxon>
        <taxon>Bacillati</taxon>
        <taxon>Bacillota</taxon>
        <taxon>Clostridia</taxon>
        <taxon>Peptostreptococcales</taxon>
        <taxon>Thermotaleaceae</taxon>
        <taxon>Thermotalea</taxon>
    </lineage>
</organism>
<dbReference type="RefSeq" id="WP_068555975.1">
    <property type="nucleotide sequence ID" value="NZ_LOEE01000030.1"/>
</dbReference>
<comment type="cofactor">
    <cofactor evidence="1">
        <name>Fe(3+)</name>
        <dbReference type="ChEBI" id="CHEBI:29034"/>
    </cofactor>
</comment>
<evidence type="ECO:0000259" key="2">
    <source>
        <dbReference type="PROSITE" id="PS50903"/>
    </source>
</evidence>
<proteinExistence type="predicted"/>
<accession>A0A140L5T6</accession>
<gene>
    <name evidence="3" type="primary">rbr3A</name>
    <name evidence="3" type="ORF">AN619_13740</name>
</gene>
<dbReference type="GO" id="GO:0005506">
    <property type="term" value="F:iron ion binding"/>
    <property type="evidence" value="ECO:0007669"/>
    <property type="project" value="InterPro"/>
</dbReference>
<keyword evidence="3" id="KW-0560">Oxidoreductase</keyword>
<dbReference type="EC" id="1.11.1.1" evidence="3"/>
<reference evidence="3 4" key="1">
    <citation type="submission" date="2015-12" db="EMBL/GenBank/DDBJ databases">
        <title>Draft genome sequence of the thermoanaerobe Thermotalea metallivorans, an isolate from the runoff channel of the Great Artesian Basin, Australia.</title>
        <authorList>
            <person name="Patel B.K."/>
        </authorList>
    </citation>
    <scope>NUCLEOTIDE SEQUENCE [LARGE SCALE GENOMIC DNA]</scope>
    <source>
        <strain evidence="3 4">B2-1</strain>
    </source>
</reference>
<feature type="domain" description="Rubredoxin-like" evidence="2">
    <location>
        <begin position="1"/>
        <end position="35"/>
    </location>
</feature>
<dbReference type="EMBL" id="LOEE01000030">
    <property type="protein sequence ID" value="KXG75911.1"/>
    <property type="molecule type" value="Genomic_DNA"/>
</dbReference>
<comment type="caution">
    <text evidence="3">The sequence shown here is derived from an EMBL/GenBank/DDBJ whole genome shotgun (WGS) entry which is preliminary data.</text>
</comment>
<dbReference type="SUPFAM" id="SSF57802">
    <property type="entry name" value="Rubredoxin-like"/>
    <property type="match status" value="1"/>
</dbReference>
<dbReference type="Pfam" id="PF21349">
    <property type="entry name" value="RUBY_RBDX"/>
    <property type="match status" value="1"/>
</dbReference>
<dbReference type="GO" id="GO:0016692">
    <property type="term" value="F:NADH peroxidase activity"/>
    <property type="evidence" value="ECO:0007669"/>
    <property type="project" value="UniProtKB-EC"/>
</dbReference>
<evidence type="ECO:0000256" key="1">
    <source>
        <dbReference type="ARBA" id="ARBA00001965"/>
    </source>
</evidence>
<evidence type="ECO:0000313" key="4">
    <source>
        <dbReference type="Proteomes" id="UP000070456"/>
    </source>
</evidence>
<evidence type="ECO:0000313" key="3">
    <source>
        <dbReference type="EMBL" id="KXG75911.1"/>
    </source>
</evidence>
<protein>
    <submittedName>
        <fullName evidence="3">Reverse rubrerythrin-1</fullName>
        <ecNumber evidence="3">1.11.1.1</ecNumber>
    </submittedName>
</protein>
<dbReference type="STRING" id="520762.AN619_13740"/>
<name>A0A140L5T6_9FIRM</name>
<keyword evidence="3" id="KW-0575">Peroxidase</keyword>
<dbReference type="Proteomes" id="UP000070456">
    <property type="component" value="Unassembled WGS sequence"/>
</dbReference>
<dbReference type="PROSITE" id="PS50903">
    <property type="entry name" value="RUBREDOXIN_LIKE"/>
    <property type="match status" value="1"/>
</dbReference>
<dbReference type="Gene3D" id="2.20.28.10">
    <property type="match status" value="1"/>
</dbReference>
<dbReference type="OrthoDB" id="9799749at2"/>